<dbReference type="Pfam" id="PF00201">
    <property type="entry name" value="UDPGT"/>
    <property type="match status" value="1"/>
</dbReference>
<gene>
    <name evidence="12" type="ORF">OESDEN_17017</name>
</gene>
<comment type="similarity">
    <text evidence="2 10">Belongs to the UDP-glycosyltransferase family.</text>
</comment>
<dbReference type="FunFam" id="3.40.50.2000:FF:000038">
    <property type="entry name" value="UDP-GlucuronosylTransferase"/>
    <property type="match status" value="1"/>
</dbReference>
<evidence type="ECO:0000256" key="3">
    <source>
        <dbReference type="ARBA" id="ARBA00022676"/>
    </source>
</evidence>
<dbReference type="AlphaFoldDB" id="A0A0B1SHC0"/>
<keyword evidence="3 10" id="KW-0328">Glycosyltransferase</keyword>
<dbReference type="Gene3D" id="3.40.50.2000">
    <property type="entry name" value="Glycogen Phosphorylase B"/>
    <property type="match status" value="1"/>
</dbReference>
<keyword evidence="7" id="KW-1133">Transmembrane helix</keyword>
<evidence type="ECO:0000256" key="4">
    <source>
        <dbReference type="ARBA" id="ARBA00022679"/>
    </source>
</evidence>
<dbReference type="CDD" id="cd03784">
    <property type="entry name" value="GT1_Gtf-like"/>
    <property type="match status" value="1"/>
</dbReference>
<dbReference type="InterPro" id="IPR002213">
    <property type="entry name" value="UDP_glucos_trans"/>
</dbReference>
<dbReference type="PANTHER" id="PTHR48043:SF150">
    <property type="entry name" value="GLUCURONOSYLTRANSFERASE"/>
    <property type="match status" value="1"/>
</dbReference>
<dbReference type="InterPro" id="IPR050271">
    <property type="entry name" value="UDP-glycosyltransferase"/>
</dbReference>
<accession>A0A0B1SHC0</accession>
<dbReference type="PROSITE" id="PS00375">
    <property type="entry name" value="UDPGT"/>
    <property type="match status" value="1"/>
</dbReference>
<dbReference type="InterPro" id="IPR035595">
    <property type="entry name" value="UDP_glycos_trans_CS"/>
</dbReference>
<dbReference type="GO" id="GO:0016020">
    <property type="term" value="C:membrane"/>
    <property type="evidence" value="ECO:0007669"/>
    <property type="project" value="UniProtKB-SubCell"/>
</dbReference>
<comment type="catalytic activity">
    <reaction evidence="9 11">
        <text>glucuronate acceptor + UDP-alpha-D-glucuronate = acceptor beta-D-glucuronoside + UDP + H(+)</text>
        <dbReference type="Rhea" id="RHEA:21032"/>
        <dbReference type="ChEBI" id="CHEBI:15378"/>
        <dbReference type="ChEBI" id="CHEBI:58052"/>
        <dbReference type="ChEBI" id="CHEBI:58223"/>
        <dbReference type="ChEBI" id="CHEBI:132367"/>
        <dbReference type="ChEBI" id="CHEBI:132368"/>
        <dbReference type="EC" id="2.4.1.17"/>
    </reaction>
</comment>
<evidence type="ECO:0000256" key="10">
    <source>
        <dbReference type="RuleBase" id="RU003718"/>
    </source>
</evidence>
<proteinExistence type="inferred from homology"/>
<keyword evidence="4 10" id="KW-0808">Transferase</keyword>
<feature type="non-terminal residue" evidence="12">
    <location>
        <position position="1"/>
    </location>
</feature>
<dbReference type="EMBL" id="KN574194">
    <property type="protein sequence ID" value="KHJ83286.1"/>
    <property type="molecule type" value="Genomic_DNA"/>
</dbReference>
<comment type="subcellular location">
    <subcellularLocation>
        <location evidence="1 11">Membrane</location>
        <topology evidence="1 11">Single-pass membrane protein</topology>
    </subcellularLocation>
</comment>
<dbReference type="PANTHER" id="PTHR48043">
    <property type="entry name" value="EG:EG0003.4 PROTEIN-RELATED"/>
    <property type="match status" value="1"/>
</dbReference>
<evidence type="ECO:0000256" key="5">
    <source>
        <dbReference type="ARBA" id="ARBA00022692"/>
    </source>
</evidence>
<evidence type="ECO:0000313" key="12">
    <source>
        <dbReference type="EMBL" id="KHJ83286.1"/>
    </source>
</evidence>
<sequence length="207" mass="23010">LPASLGVTDDSSSFTTRVTNIIFVALSWYQQIVLSATAEKDILYSMNWVISNSEPLLDFPKPTLQNVVEIGGIGVPEEKPLTEEWDRVLSLRSKTVLISFGSVTPSVFMPDEMKKSIIDVVKTYPDITFIWKYEDPTDPLVNGIENLIASKWTPQNDLLADDRLTLFITHGGSGSMMESATHGKPLIVVPLFGDQTRNAKIVEKYGF</sequence>
<dbReference type="OrthoDB" id="5835829at2759"/>
<keyword evidence="6" id="KW-0732">Signal</keyword>
<evidence type="ECO:0000313" key="13">
    <source>
        <dbReference type="Proteomes" id="UP000053660"/>
    </source>
</evidence>
<name>A0A0B1SHC0_OESDE</name>
<feature type="non-terminal residue" evidence="12">
    <location>
        <position position="207"/>
    </location>
</feature>
<dbReference type="Proteomes" id="UP000053660">
    <property type="component" value="Unassembled WGS sequence"/>
</dbReference>
<evidence type="ECO:0000256" key="9">
    <source>
        <dbReference type="ARBA" id="ARBA00047475"/>
    </source>
</evidence>
<keyword evidence="13" id="KW-1185">Reference proteome</keyword>
<protein>
    <recommendedName>
        <fullName evidence="11">UDP-glucuronosyltransferase</fullName>
        <ecNumber evidence="11">2.4.1.17</ecNumber>
    </recommendedName>
</protein>
<evidence type="ECO:0000256" key="8">
    <source>
        <dbReference type="ARBA" id="ARBA00023136"/>
    </source>
</evidence>
<evidence type="ECO:0000256" key="1">
    <source>
        <dbReference type="ARBA" id="ARBA00004167"/>
    </source>
</evidence>
<organism evidence="12 13">
    <name type="scientific">Oesophagostomum dentatum</name>
    <name type="common">Nodular worm</name>
    <dbReference type="NCBI Taxonomy" id="61180"/>
    <lineage>
        <taxon>Eukaryota</taxon>
        <taxon>Metazoa</taxon>
        <taxon>Ecdysozoa</taxon>
        <taxon>Nematoda</taxon>
        <taxon>Chromadorea</taxon>
        <taxon>Rhabditida</taxon>
        <taxon>Rhabditina</taxon>
        <taxon>Rhabditomorpha</taxon>
        <taxon>Strongyloidea</taxon>
        <taxon>Strongylidae</taxon>
        <taxon>Oesophagostomum</taxon>
    </lineage>
</organism>
<dbReference type="EC" id="2.4.1.17" evidence="11"/>
<keyword evidence="5" id="KW-0812">Transmembrane</keyword>
<evidence type="ECO:0000256" key="2">
    <source>
        <dbReference type="ARBA" id="ARBA00009995"/>
    </source>
</evidence>
<evidence type="ECO:0000256" key="11">
    <source>
        <dbReference type="RuleBase" id="RU362059"/>
    </source>
</evidence>
<reference evidence="12 13" key="1">
    <citation type="submission" date="2014-03" db="EMBL/GenBank/DDBJ databases">
        <title>Draft genome of the hookworm Oesophagostomum dentatum.</title>
        <authorList>
            <person name="Mitreva M."/>
        </authorList>
    </citation>
    <scope>NUCLEOTIDE SEQUENCE [LARGE SCALE GENOMIC DNA]</scope>
    <source>
        <strain evidence="12 13">OD-Hann</strain>
    </source>
</reference>
<evidence type="ECO:0000256" key="7">
    <source>
        <dbReference type="ARBA" id="ARBA00022989"/>
    </source>
</evidence>
<dbReference type="GO" id="GO:0015020">
    <property type="term" value="F:glucuronosyltransferase activity"/>
    <property type="evidence" value="ECO:0007669"/>
    <property type="project" value="UniProtKB-EC"/>
</dbReference>
<evidence type="ECO:0000256" key="6">
    <source>
        <dbReference type="ARBA" id="ARBA00022729"/>
    </source>
</evidence>
<dbReference type="SUPFAM" id="SSF53756">
    <property type="entry name" value="UDP-Glycosyltransferase/glycogen phosphorylase"/>
    <property type="match status" value="1"/>
</dbReference>
<keyword evidence="8" id="KW-0472">Membrane</keyword>